<evidence type="ECO:0000313" key="4">
    <source>
        <dbReference type="Proteomes" id="UP000238479"/>
    </source>
</evidence>
<feature type="domain" description="F-box" evidence="2">
    <location>
        <begin position="52"/>
        <end position="96"/>
    </location>
</feature>
<dbReference type="Gene3D" id="1.20.1280.50">
    <property type="match status" value="1"/>
</dbReference>
<proteinExistence type="predicted"/>
<dbReference type="EMBL" id="PDCK01000044">
    <property type="protein sequence ID" value="PRQ22222.1"/>
    <property type="molecule type" value="Genomic_DNA"/>
</dbReference>
<dbReference type="PROSITE" id="PS50181">
    <property type="entry name" value="FBOX"/>
    <property type="match status" value="1"/>
</dbReference>
<sequence>MSEGRLFFANGNLRYFLAFAKSLYFKFKKLLEYKGEQKCSSLSSDYGCWHGLPEEILEKIVQNLGLSDRIRLSILCKSWRPVVMNSSAHEFPWLVLPQSPDCSNDKTLSFFSLSDGKVVDLKLPKQVQGGWFYGSSKGWLIMIKEQGLNSQIFLLNPISGDLHQLPSLATIPSFQKYVEDKKWKLYGGSLFFHQIVLSTSNVNSDQCVVAASFDSCDELALCRPGGKTWSVFRPLDHEHEGLAQLLFSSGKLYALIGGEIKKEGIVAQTLRFGDHALELMMVYVGALIIPPIGEIEEYNDHEVYLQGLTSSFLLESTNNEVLLIHKVDDYFIMVNNDSEEDSEADILEGEDEGNDMEEEGNYDEGDDNYNDNDAEDVEGNDEDEEEEDEYYNENNDWNESMYARTNSFKVYKIDSKTDTNNFLRLQSLGDQMLFLAEHGSLSLCATDFKESEKNCIYFATKATMRHVLPKPQTSREIGLFNLDTGKIKRSFPSINFSTRSRTSWYVPIL</sequence>
<dbReference type="Gramene" id="PRQ22222">
    <property type="protein sequence ID" value="PRQ22222"/>
    <property type="gene ID" value="RchiOBHm_Chr6g0247891"/>
</dbReference>
<dbReference type="SUPFAM" id="SSF81383">
    <property type="entry name" value="F-box domain"/>
    <property type="match status" value="1"/>
</dbReference>
<dbReference type="PANTHER" id="PTHR44259">
    <property type="entry name" value="OS07G0183000 PROTEIN-RELATED"/>
    <property type="match status" value="1"/>
</dbReference>
<comment type="caution">
    <text evidence="3">The sequence shown here is derived from an EMBL/GenBank/DDBJ whole genome shotgun (WGS) entry which is preliminary data.</text>
</comment>
<dbReference type="InterPro" id="IPR050942">
    <property type="entry name" value="F-box_BR-signaling"/>
</dbReference>
<evidence type="ECO:0000256" key="1">
    <source>
        <dbReference type="SAM" id="MobiDB-lite"/>
    </source>
</evidence>
<dbReference type="SMART" id="SM00256">
    <property type="entry name" value="FBOX"/>
    <property type="match status" value="1"/>
</dbReference>
<dbReference type="InterPro" id="IPR005174">
    <property type="entry name" value="KIB1-4_b-propeller"/>
</dbReference>
<evidence type="ECO:0000259" key="2">
    <source>
        <dbReference type="PROSITE" id="PS50181"/>
    </source>
</evidence>
<organism evidence="3 4">
    <name type="scientific">Rosa chinensis</name>
    <name type="common">China rose</name>
    <dbReference type="NCBI Taxonomy" id="74649"/>
    <lineage>
        <taxon>Eukaryota</taxon>
        <taxon>Viridiplantae</taxon>
        <taxon>Streptophyta</taxon>
        <taxon>Embryophyta</taxon>
        <taxon>Tracheophyta</taxon>
        <taxon>Spermatophyta</taxon>
        <taxon>Magnoliopsida</taxon>
        <taxon>eudicotyledons</taxon>
        <taxon>Gunneridae</taxon>
        <taxon>Pentapetalae</taxon>
        <taxon>rosids</taxon>
        <taxon>fabids</taxon>
        <taxon>Rosales</taxon>
        <taxon>Rosaceae</taxon>
        <taxon>Rosoideae</taxon>
        <taxon>Rosoideae incertae sedis</taxon>
        <taxon>Rosa</taxon>
    </lineage>
</organism>
<dbReference type="PANTHER" id="PTHR44259:SF114">
    <property type="entry name" value="OS06G0707300 PROTEIN"/>
    <property type="match status" value="1"/>
</dbReference>
<keyword evidence="4" id="KW-1185">Reference proteome</keyword>
<dbReference type="InterPro" id="IPR036047">
    <property type="entry name" value="F-box-like_dom_sf"/>
</dbReference>
<evidence type="ECO:0000313" key="3">
    <source>
        <dbReference type="EMBL" id="PRQ22222.1"/>
    </source>
</evidence>
<name>A0A2P6PJW5_ROSCH</name>
<accession>A0A2P6PJW5</accession>
<protein>
    <submittedName>
        <fullName evidence="3">Putative F-box domain-containing protein</fullName>
    </submittedName>
</protein>
<dbReference type="OMA" id="IMEMIVR"/>
<gene>
    <name evidence="3" type="ORF">RchiOBHm_Chr6g0247891</name>
</gene>
<dbReference type="Pfam" id="PF00646">
    <property type="entry name" value="F-box"/>
    <property type="match status" value="1"/>
</dbReference>
<dbReference type="Pfam" id="PF03478">
    <property type="entry name" value="Beta-prop_KIB1-4"/>
    <property type="match status" value="1"/>
</dbReference>
<dbReference type="AlphaFoldDB" id="A0A2P6PJW5"/>
<reference evidence="3 4" key="1">
    <citation type="journal article" date="2018" name="Nat. Genet.">
        <title>The Rosa genome provides new insights in the design of modern roses.</title>
        <authorList>
            <person name="Bendahmane M."/>
        </authorList>
    </citation>
    <scope>NUCLEOTIDE SEQUENCE [LARGE SCALE GENOMIC DNA]</scope>
    <source>
        <strain evidence="4">cv. Old Blush</strain>
    </source>
</reference>
<dbReference type="Proteomes" id="UP000238479">
    <property type="component" value="Chromosome 6"/>
</dbReference>
<dbReference type="InterPro" id="IPR001810">
    <property type="entry name" value="F-box_dom"/>
</dbReference>
<feature type="region of interest" description="Disordered" evidence="1">
    <location>
        <begin position="349"/>
        <end position="391"/>
    </location>
</feature>